<dbReference type="EMBL" id="KN838663">
    <property type="protein sequence ID" value="KIJ98687.1"/>
    <property type="molecule type" value="Genomic_DNA"/>
</dbReference>
<name>A0A0C9XRW0_9AGAR</name>
<reference evidence="2" key="2">
    <citation type="submission" date="2015-01" db="EMBL/GenBank/DDBJ databases">
        <title>Evolutionary Origins and Diversification of the Mycorrhizal Mutualists.</title>
        <authorList>
            <consortium name="DOE Joint Genome Institute"/>
            <consortium name="Mycorrhizal Genomics Consortium"/>
            <person name="Kohler A."/>
            <person name="Kuo A."/>
            <person name="Nagy L.G."/>
            <person name="Floudas D."/>
            <person name="Copeland A."/>
            <person name="Barry K.W."/>
            <person name="Cichocki N."/>
            <person name="Veneault-Fourrey C."/>
            <person name="LaButti K."/>
            <person name="Lindquist E.A."/>
            <person name="Lipzen A."/>
            <person name="Lundell T."/>
            <person name="Morin E."/>
            <person name="Murat C."/>
            <person name="Riley R."/>
            <person name="Ohm R."/>
            <person name="Sun H."/>
            <person name="Tunlid A."/>
            <person name="Henrissat B."/>
            <person name="Grigoriev I.V."/>
            <person name="Hibbett D.S."/>
            <person name="Martin F."/>
        </authorList>
    </citation>
    <scope>NUCLEOTIDE SEQUENCE [LARGE SCALE GENOMIC DNA]</scope>
    <source>
        <strain evidence="2">LaAM-08-1</strain>
    </source>
</reference>
<dbReference type="AlphaFoldDB" id="A0A0C9XRW0"/>
<sequence>MGRIDSEQLTRPCLPNLRANSGLPFLVYHEEAVSPPIEGQLPRQQSAQLVGRSEFASVVTRENFCEVKNVLSLRSMPSTLIFKFSIPASLFHPFCSYVVA</sequence>
<evidence type="ECO:0000313" key="2">
    <source>
        <dbReference type="Proteomes" id="UP000054477"/>
    </source>
</evidence>
<reference evidence="1 2" key="1">
    <citation type="submission" date="2014-04" db="EMBL/GenBank/DDBJ databases">
        <authorList>
            <consortium name="DOE Joint Genome Institute"/>
            <person name="Kuo A."/>
            <person name="Kohler A."/>
            <person name="Nagy L.G."/>
            <person name="Floudas D."/>
            <person name="Copeland A."/>
            <person name="Barry K.W."/>
            <person name="Cichocki N."/>
            <person name="Veneault-Fourrey C."/>
            <person name="LaButti K."/>
            <person name="Lindquist E.A."/>
            <person name="Lipzen A."/>
            <person name="Lundell T."/>
            <person name="Morin E."/>
            <person name="Murat C."/>
            <person name="Sun H."/>
            <person name="Tunlid A."/>
            <person name="Henrissat B."/>
            <person name="Grigoriev I.V."/>
            <person name="Hibbett D.S."/>
            <person name="Martin F."/>
            <person name="Nordberg H.P."/>
            <person name="Cantor M.N."/>
            <person name="Hua S.X."/>
        </authorList>
    </citation>
    <scope>NUCLEOTIDE SEQUENCE [LARGE SCALE GENOMIC DNA]</scope>
    <source>
        <strain evidence="1 2">LaAM-08-1</strain>
    </source>
</reference>
<dbReference type="Proteomes" id="UP000054477">
    <property type="component" value="Unassembled WGS sequence"/>
</dbReference>
<keyword evidence="2" id="KW-1185">Reference proteome</keyword>
<dbReference type="HOGENOM" id="CLU_2306572_0_0_1"/>
<proteinExistence type="predicted"/>
<accession>A0A0C9XRW0</accession>
<evidence type="ECO:0000313" key="1">
    <source>
        <dbReference type="EMBL" id="KIJ98687.1"/>
    </source>
</evidence>
<protein>
    <submittedName>
        <fullName evidence="1">Uncharacterized protein</fullName>
    </submittedName>
</protein>
<organism evidence="1 2">
    <name type="scientific">Laccaria amethystina LaAM-08-1</name>
    <dbReference type="NCBI Taxonomy" id="1095629"/>
    <lineage>
        <taxon>Eukaryota</taxon>
        <taxon>Fungi</taxon>
        <taxon>Dikarya</taxon>
        <taxon>Basidiomycota</taxon>
        <taxon>Agaricomycotina</taxon>
        <taxon>Agaricomycetes</taxon>
        <taxon>Agaricomycetidae</taxon>
        <taxon>Agaricales</taxon>
        <taxon>Agaricineae</taxon>
        <taxon>Hydnangiaceae</taxon>
        <taxon>Laccaria</taxon>
    </lineage>
</organism>
<gene>
    <name evidence="1" type="ORF">K443DRAFT_197154</name>
</gene>